<keyword evidence="1" id="KW-0175">Coiled coil</keyword>
<proteinExistence type="predicted"/>
<feature type="domain" description="Bacterial transcriptional activator" evidence="2">
    <location>
        <begin position="101"/>
        <end position="225"/>
    </location>
</feature>
<accession>A0ABU0JIJ4</accession>
<organism evidence="3 4">
    <name type="scientific">Labrys wisconsinensis</name>
    <dbReference type="NCBI Taxonomy" id="425677"/>
    <lineage>
        <taxon>Bacteria</taxon>
        <taxon>Pseudomonadati</taxon>
        <taxon>Pseudomonadota</taxon>
        <taxon>Alphaproteobacteria</taxon>
        <taxon>Hyphomicrobiales</taxon>
        <taxon>Xanthobacteraceae</taxon>
        <taxon>Labrys</taxon>
    </lineage>
</organism>
<evidence type="ECO:0000256" key="1">
    <source>
        <dbReference type="SAM" id="Coils"/>
    </source>
</evidence>
<dbReference type="RefSeq" id="WP_307283150.1">
    <property type="nucleotide sequence ID" value="NZ_JAUSVX010000020.1"/>
</dbReference>
<dbReference type="Gene3D" id="1.10.10.10">
    <property type="entry name" value="Winged helix-like DNA-binding domain superfamily/Winged helix DNA-binding domain"/>
    <property type="match status" value="1"/>
</dbReference>
<dbReference type="InterPro" id="IPR051677">
    <property type="entry name" value="AfsR-DnrI-RedD_regulator"/>
</dbReference>
<keyword evidence="4" id="KW-1185">Reference proteome</keyword>
<protein>
    <submittedName>
        <fullName evidence="3">DNA-binding SARP family transcriptional activator/cellobiose-specific phosphotransferase system component IIA</fullName>
    </submittedName>
</protein>
<dbReference type="InterPro" id="IPR011990">
    <property type="entry name" value="TPR-like_helical_dom_sf"/>
</dbReference>
<evidence type="ECO:0000313" key="4">
    <source>
        <dbReference type="Proteomes" id="UP001242480"/>
    </source>
</evidence>
<feature type="coiled-coil region" evidence="1">
    <location>
        <begin position="368"/>
        <end position="395"/>
    </location>
</feature>
<dbReference type="InterPro" id="IPR005158">
    <property type="entry name" value="BTAD"/>
</dbReference>
<dbReference type="Proteomes" id="UP001242480">
    <property type="component" value="Unassembled WGS sequence"/>
</dbReference>
<dbReference type="Pfam" id="PF03704">
    <property type="entry name" value="BTAD"/>
    <property type="match status" value="1"/>
</dbReference>
<dbReference type="SMART" id="SM01043">
    <property type="entry name" value="BTAD"/>
    <property type="match status" value="1"/>
</dbReference>
<dbReference type="EMBL" id="JAUSVX010000020">
    <property type="protein sequence ID" value="MDQ0474099.1"/>
    <property type="molecule type" value="Genomic_DNA"/>
</dbReference>
<dbReference type="GO" id="GO:0003677">
    <property type="term" value="F:DNA binding"/>
    <property type="evidence" value="ECO:0007669"/>
    <property type="project" value="UniProtKB-KW"/>
</dbReference>
<evidence type="ECO:0000259" key="2">
    <source>
        <dbReference type="SMART" id="SM01043"/>
    </source>
</evidence>
<dbReference type="Gene3D" id="1.25.40.10">
    <property type="entry name" value="Tetratricopeptide repeat domain"/>
    <property type="match status" value="1"/>
</dbReference>
<reference evidence="3 4" key="1">
    <citation type="submission" date="2023-07" db="EMBL/GenBank/DDBJ databases">
        <title>Genomic Encyclopedia of Type Strains, Phase IV (KMG-IV): sequencing the most valuable type-strain genomes for metagenomic binning, comparative biology and taxonomic classification.</title>
        <authorList>
            <person name="Goeker M."/>
        </authorList>
    </citation>
    <scope>NUCLEOTIDE SEQUENCE [LARGE SCALE GENOMIC DNA]</scope>
    <source>
        <strain evidence="3 4">DSM 19619</strain>
    </source>
</reference>
<comment type="caution">
    <text evidence="3">The sequence shown here is derived from an EMBL/GenBank/DDBJ whole genome shotgun (WGS) entry which is preliminary data.</text>
</comment>
<name>A0ABU0JIJ4_9HYPH</name>
<keyword evidence="3" id="KW-0238">DNA-binding</keyword>
<dbReference type="SUPFAM" id="SSF48452">
    <property type="entry name" value="TPR-like"/>
    <property type="match status" value="1"/>
</dbReference>
<dbReference type="InterPro" id="IPR036388">
    <property type="entry name" value="WH-like_DNA-bd_sf"/>
</dbReference>
<evidence type="ECO:0000313" key="3">
    <source>
        <dbReference type="EMBL" id="MDQ0474099.1"/>
    </source>
</evidence>
<gene>
    <name evidence="3" type="ORF">QO011_007138</name>
</gene>
<sequence length="566" mass="61889">MKVSVQLLGRFSVRIDDREISAAAWKRDRAAAIVKFLAVAPQHRVHREQAMEAFWPDLDVELAGANLRKAIHFARRAVGAHDLLELDKQIVAISPDVAFETDVERFEAAAKVALKSRDPADCEKAAGLYGGVLLPDDRFLDWLDTPRNQLQRLYGDVLRAGRLWRLLIALDPTDEEAQCALMQAALDAGNRSEAIRQFYQLRERLHVELGVGPSKPAIELYERALALSGVEPVTPVERIRAALAWSLVHLQSGDFDKAAELARQTRSQALDAGLGREVGEAGAVLGLTAHVQGRWRDLFRREFTEWVESRSSFVSAVFDGHLCLAEFCLCDAKGHGAIAEAARELLAVAEEAGSAAGKGLACLILGEIARCADDLTEAEKLLTEAERLHVEANAVSGRVLVLERLAEIALARGQKWRAGRLIQRALADATQSWLSSHLLLRLQALAVRAAATEEEVADAILAGDRLLTPGACQPCSMALRTASAIALAEAGDLEQVDRRLNEAERIAGMWQGGPWAAALWEARGVQRQAQANRMRALAALTEAAARYEDLGRPADHARCLKRMAEL</sequence>
<dbReference type="PANTHER" id="PTHR35807">
    <property type="entry name" value="TRANSCRIPTIONAL REGULATOR REDD-RELATED"/>
    <property type="match status" value="1"/>
</dbReference>